<gene>
    <name evidence="1" type="ORF">QV13_17025</name>
</gene>
<comment type="caution">
    <text evidence="1">The sequence shown here is derived from an EMBL/GenBank/DDBJ whole genome shotgun (WGS) entry which is preliminary data.</text>
</comment>
<evidence type="ECO:0000313" key="2">
    <source>
        <dbReference type="Proteomes" id="UP000094412"/>
    </source>
</evidence>
<accession>A0A1C2DP07</accession>
<dbReference type="RefSeq" id="WP_024924479.1">
    <property type="nucleotide sequence ID" value="NZ_MDEO01000033.1"/>
</dbReference>
<proteinExistence type="predicted"/>
<sequence>MLTKEFERFLAQFSGNAGEVDQRVRFLRDIDVLSTVRGRYAPDINPEQMAAMILSLVSRRASDAAKVTPEAMKLRIVGREGVPSDLVGKSLQECLAGFITDPAAAEYVGAVRFEIAETGKIARLIFRDGTTALFTNDAHIRESVSSSAELYSAAALDGCYRLLVIGIGFLKAAATELAEANEEGEIIA</sequence>
<dbReference type="Proteomes" id="UP000094412">
    <property type="component" value="Unassembled WGS sequence"/>
</dbReference>
<reference evidence="1 2" key="1">
    <citation type="submission" date="2016-08" db="EMBL/GenBank/DDBJ databases">
        <title>Whole genome sequence of Mesorhizobium sp. strain UASWS1009 isolated from industrial sewage.</title>
        <authorList>
            <person name="Crovadore J."/>
            <person name="Calmin G."/>
            <person name="Chablais R."/>
            <person name="Cochard B."/>
            <person name="Lefort F."/>
        </authorList>
    </citation>
    <scope>NUCLEOTIDE SEQUENCE [LARGE SCALE GENOMIC DNA]</scope>
    <source>
        <strain evidence="1 2">UASWS1009</strain>
    </source>
</reference>
<dbReference type="OrthoDB" id="10018334at2"/>
<evidence type="ECO:0000313" key="1">
    <source>
        <dbReference type="EMBL" id="OCX16504.1"/>
    </source>
</evidence>
<dbReference type="STRING" id="1566387.QV13_17025"/>
<dbReference type="AlphaFoldDB" id="A0A1C2DP07"/>
<name>A0A1C2DP07_9HYPH</name>
<organism evidence="1 2">
    <name type="scientific">Mesorhizobium hungaricum</name>
    <dbReference type="NCBI Taxonomy" id="1566387"/>
    <lineage>
        <taxon>Bacteria</taxon>
        <taxon>Pseudomonadati</taxon>
        <taxon>Pseudomonadota</taxon>
        <taxon>Alphaproteobacteria</taxon>
        <taxon>Hyphomicrobiales</taxon>
        <taxon>Phyllobacteriaceae</taxon>
        <taxon>Mesorhizobium</taxon>
    </lineage>
</organism>
<keyword evidence="2" id="KW-1185">Reference proteome</keyword>
<protein>
    <submittedName>
        <fullName evidence="1">Uncharacterized protein</fullName>
    </submittedName>
</protein>
<dbReference type="EMBL" id="MDEO01000033">
    <property type="protein sequence ID" value="OCX16504.1"/>
    <property type="molecule type" value="Genomic_DNA"/>
</dbReference>